<keyword evidence="3" id="KW-1185">Reference proteome</keyword>
<dbReference type="EMBL" id="VFQX01000007">
    <property type="protein sequence ID" value="KAF0983134.1"/>
    <property type="molecule type" value="Genomic_DNA"/>
</dbReference>
<dbReference type="VEuPathDB" id="AmoebaDB:FDP41_011112"/>
<dbReference type="RefSeq" id="XP_044567847.1">
    <property type="nucleotide sequence ID" value="XM_044701486.1"/>
</dbReference>
<gene>
    <name evidence="2" type="ORF">FDP41_011112</name>
</gene>
<name>A0A6A5C9D0_NAEFO</name>
<feature type="compositionally biased region" description="Polar residues" evidence="1">
    <location>
        <begin position="364"/>
        <end position="385"/>
    </location>
</feature>
<dbReference type="OrthoDB" id="10390947at2759"/>
<feature type="compositionally biased region" description="Polar residues" evidence="1">
    <location>
        <begin position="557"/>
        <end position="567"/>
    </location>
</feature>
<reference evidence="2 3" key="1">
    <citation type="journal article" date="2019" name="Sci. Rep.">
        <title>Nanopore sequencing improves the draft genome of the human pathogenic amoeba Naegleria fowleri.</title>
        <authorList>
            <person name="Liechti N."/>
            <person name="Schurch N."/>
            <person name="Bruggmann R."/>
            <person name="Wittwer M."/>
        </authorList>
    </citation>
    <scope>NUCLEOTIDE SEQUENCE [LARGE SCALE GENOMIC DNA]</scope>
    <source>
        <strain evidence="2 3">ATCC 30894</strain>
    </source>
</reference>
<feature type="compositionally biased region" description="Polar residues" evidence="1">
    <location>
        <begin position="537"/>
        <end position="547"/>
    </location>
</feature>
<dbReference type="GeneID" id="68118327"/>
<feature type="region of interest" description="Disordered" evidence="1">
    <location>
        <begin position="319"/>
        <end position="341"/>
    </location>
</feature>
<organism evidence="2 3">
    <name type="scientific">Naegleria fowleri</name>
    <name type="common">Brain eating amoeba</name>
    <dbReference type="NCBI Taxonomy" id="5763"/>
    <lineage>
        <taxon>Eukaryota</taxon>
        <taxon>Discoba</taxon>
        <taxon>Heterolobosea</taxon>
        <taxon>Tetramitia</taxon>
        <taxon>Eutetramitia</taxon>
        <taxon>Vahlkampfiidae</taxon>
        <taxon>Naegleria</taxon>
    </lineage>
</organism>
<feature type="region of interest" description="Disordered" evidence="1">
    <location>
        <begin position="1"/>
        <end position="46"/>
    </location>
</feature>
<comment type="caution">
    <text evidence="2">The sequence shown here is derived from an EMBL/GenBank/DDBJ whole genome shotgun (WGS) entry which is preliminary data.</text>
</comment>
<dbReference type="AlphaFoldDB" id="A0A6A5C9D0"/>
<evidence type="ECO:0000313" key="2">
    <source>
        <dbReference type="EMBL" id="KAF0983134.1"/>
    </source>
</evidence>
<feature type="compositionally biased region" description="Polar residues" evidence="1">
    <location>
        <begin position="9"/>
        <end position="35"/>
    </location>
</feature>
<proteinExistence type="predicted"/>
<feature type="region of interest" description="Disordered" evidence="1">
    <location>
        <begin position="364"/>
        <end position="393"/>
    </location>
</feature>
<dbReference type="VEuPathDB" id="AmoebaDB:NfTy_017090"/>
<sequence length="982" mass="110540">MRRTPPLTIGSTAINSRSNSSAPINIHNTRYSPTKIQKPKKTSPSKFLSPKTLMNSARLAAATSQQVPAKQCFYYHNYGRGVANQQPQVKILTDQPPHGYSQQHTPFQQFSSFSNQQTKYGHQGISIVTTAAANTLDSTTQRSSQICSNRIGTTQNKQLQEPKNQIFTPQQQTNCLTSASQQHHRHYHHHFANDQQALTFQHSLNYRILNPQSVVPSSEIYSNNNNFNHVTSTMGQRHSTNHSNGCFVTTATHPACMNVSSSYHRINQSVHPLVHMKSSSTSSLPIPTSTTTPLSMEQLSNVSANSSLASIATSSTSVSAISTRSSVSSNTSSLSIGSDVSDSLKYNHDPRVTTIARSTWNVPTTSTTLQQSSFMSNGNTNSNPQGHGLDKKAEPFSERKPALAMEPSIKEDEIMPTSTQNQASSIHNKQLGLMWSPTKLQRAQERTKRQILSVLLSPSSSEDDEEEEEIFAKIQQRYNEATLRINSIINSTLPVNTITTTQTQTTNVNNINHANQTTIIANPQQQKQPQPKAAPQLSSSAESNGSDNHSRSRPLTFKTQNLTSSLQQEKDRIEGLYLPPIVFPPKNVQANNFEIQEDKKLAMMLQQEKCAFNNSFESSCSSVEYATPKSSTTEAVQQSNLAHRYPQINHRYSGVVNSMLDTLFENCEEERTIMFDDGDDDDLLSIGHSPMFSSPSSLGMEECSLSSYGEESPALSPESLRQEALKMERELFFDRVPPEARLKIDDFSVQVRSFGQTTYRHIPIITLVAHCLNQIFLNGSKATSLFLERMMSIVCDRAEIDHRCLLSALFFMVKLQNPSFIHDENNMSLFSCDSSINKKHQVACISTKNFMFIFHVCLMISSKINEDNYYNNKTFFKYMAPNEFRLMFHAFNMDMAFDYMPDMRRVMVKEDGSVPIFPALSCSERFHSQTLANEHQKKLFQQFNTTEVNITRMLNYEVCVKEQELYNFLHKLERVNESLFSC</sequence>
<dbReference type="VEuPathDB" id="AmoebaDB:NF0112460"/>
<feature type="region of interest" description="Disordered" evidence="1">
    <location>
        <begin position="523"/>
        <end position="568"/>
    </location>
</feature>
<feature type="compositionally biased region" description="Low complexity" evidence="1">
    <location>
        <begin position="523"/>
        <end position="536"/>
    </location>
</feature>
<evidence type="ECO:0000313" key="3">
    <source>
        <dbReference type="Proteomes" id="UP000444721"/>
    </source>
</evidence>
<accession>A0A6A5C9D0</accession>
<protein>
    <submittedName>
        <fullName evidence="2">Uncharacterized protein</fullName>
    </submittedName>
</protein>
<dbReference type="Proteomes" id="UP000444721">
    <property type="component" value="Unassembled WGS sequence"/>
</dbReference>
<evidence type="ECO:0000256" key="1">
    <source>
        <dbReference type="SAM" id="MobiDB-lite"/>
    </source>
</evidence>